<keyword evidence="7 8" id="KW-0472">Membrane</keyword>
<comment type="similarity">
    <text evidence="2 8">Belongs to the battenin family.</text>
</comment>
<dbReference type="GO" id="GO:0005774">
    <property type="term" value="C:vacuolar membrane"/>
    <property type="evidence" value="ECO:0007669"/>
    <property type="project" value="UniProtKB-SubCell"/>
</dbReference>
<dbReference type="GO" id="GO:0006865">
    <property type="term" value="P:amino acid transport"/>
    <property type="evidence" value="ECO:0007669"/>
    <property type="project" value="UniProtKB-KW"/>
</dbReference>
<feature type="transmembrane region" description="Helical" evidence="8">
    <location>
        <begin position="94"/>
        <end position="121"/>
    </location>
</feature>
<dbReference type="GO" id="GO:0012505">
    <property type="term" value="C:endomembrane system"/>
    <property type="evidence" value="ECO:0007669"/>
    <property type="project" value="UniProtKB-SubCell"/>
</dbReference>
<dbReference type="Proteomes" id="UP000249723">
    <property type="component" value="Unassembled WGS sequence"/>
</dbReference>
<evidence type="ECO:0000256" key="7">
    <source>
        <dbReference type="ARBA" id="ARBA00023136"/>
    </source>
</evidence>
<dbReference type="AlphaFoldDB" id="A0A2X0MDN3"/>
<keyword evidence="5" id="KW-0029">Amino-acid transport</keyword>
<keyword evidence="8" id="KW-0926">Vacuole</keyword>
<proteinExistence type="inferred from homology"/>
<sequence length="494" mass="53969">MPRSLSSSSSAAATAAATATPIPHRLRFGASFFCFGLLNNVLYVVILSAALDLVDKATTPKVRPYGQVAPARPPGLEMGFGQARYDRRILSCSAISFVGIIIVASSSTLFLRLFGIAIASFSSGLGEMTYLQLTTLYGSLRLPASIDLGGFAVGWFSSGTGAAGLVGAGLWWVLRGLGVKGGLLICSFLPLCMALTFYFLLPRVETFGSAPFDVYTFVVDEDDLDQEDDVEGEREEEDSQVGEALIQPQAQRPAEEGEEITLTTREKLALAKPLFKRYMLPLFFVYLAEYTINSGIFPTLIYEVPSPSTPILSSLIHSLRDYYPLWQLVYQFWVFVSRSSLSILHLPPLPIALLPLPTIFQLFLLTLTFLESSRGIFLNSSLGENGTIVIVFCLVSCEGLAGGSAYVNCFYRLGREEETDDREGKGDGSGGEEVRAVNRFKSSERKKLEREFRIASVGFADTLGILMASLVATGLEPWLVRQQVARGRTLCLNL</sequence>
<dbReference type="OrthoDB" id="5965864at2759"/>
<dbReference type="Pfam" id="PF02487">
    <property type="entry name" value="CLN3"/>
    <property type="match status" value="1"/>
</dbReference>
<reference evidence="11" key="1">
    <citation type="submission" date="2016-10" db="EMBL/GenBank/DDBJ databases">
        <authorList>
            <person name="Jeantristanb JTB J.-T."/>
            <person name="Ricardo R."/>
        </authorList>
    </citation>
    <scope>NUCLEOTIDE SEQUENCE [LARGE SCALE GENOMIC DNA]</scope>
</reference>
<dbReference type="PRINTS" id="PR01315">
    <property type="entry name" value="BATTENIN"/>
</dbReference>
<keyword evidence="4 8" id="KW-0812">Transmembrane</keyword>
<keyword evidence="11" id="KW-1185">Reference proteome</keyword>
<feature type="compositionally biased region" description="Acidic residues" evidence="9">
    <location>
        <begin position="226"/>
        <end position="240"/>
    </location>
</feature>
<feature type="transmembrane region" description="Helical" evidence="8">
    <location>
        <begin position="29"/>
        <end position="54"/>
    </location>
</feature>
<accession>A0A2X0MDN3</accession>
<evidence type="ECO:0000256" key="9">
    <source>
        <dbReference type="SAM" id="MobiDB-lite"/>
    </source>
</evidence>
<feature type="region of interest" description="Disordered" evidence="9">
    <location>
        <begin position="226"/>
        <end position="258"/>
    </location>
</feature>
<evidence type="ECO:0000256" key="3">
    <source>
        <dbReference type="ARBA" id="ARBA00022448"/>
    </source>
</evidence>
<comment type="caution">
    <text evidence="8">Lacks conserved residue(s) required for the propagation of feature annotation.</text>
</comment>
<dbReference type="PANTHER" id="PTHR10981:SF0">
    <property type="entry name" value="BATTENIN"/>
    <property type="match status" value="1"/>
</dbReference>
<evidence type="ECO:0000256" key="4">
    <source>
        <dbReference type="ARBA" id="ARBA00022692"/>
    </source>
</evidence>
<evidence type="ECO:0000256" key="1">
    <source>
        <dbReference type="ARBA" id="ARBA00004127"/>
    </source>
</evidence>
<evidence type="ECO:0000256" key="6">
    <source>
        <dbReference type="ARBA" id="ARBA00022989"/>
    </source>
</evidence>
<dbReference type="EMBL" id="FMWP01000018">
    <property type="protein sequence ID" value="SCZ92260.1"/>
    <property type="molecule type" value="Genomic_DNA"/>
</dbReference>
<evidence type="ECO:0000256" key="8">
    <source>
        <dbReference type="RuleBase" id="RU361113"/>
    </source>
</evidence>
<protein>
    <recommendedName>
        <fullName evidence="8">Protein BTN</fullName>
    </recommendedName>
</protein>
<gene>
    <name evidence="10" type="ORF">BZ3500_MVSOF-1268-A1-R1_CHR5-2G07743</name>
</gene>
<dbReference type="PANTHER" id="PTHR10981">
    <property type="entry name" value="BATTENIN"/>
    <property type="match status" value="1"/>
</dbReference>
<dbReference type="GO" id="GO:0051453">
    <property type="term" value="P:regulation of intracellular pH"/>
    <property type="evidence" value="ECO:0007669"/>
    <property type="project" value="TreeGrafter"/>
</dbReference>
<evidence type="ECO:0000256" key="5">
    <source>
        <dbReference type="ARBA" id="ARBA00022970"/>
    </source>
</evidence>
<dbReference type="STRING" id="289078.A0A2X0MDN3"/>
<dbReference type="InterPro" id="IPR003492">
    <property type="entry name" value="Battenin_disease_Cln3"/>
</dbReference>
<keyword evidence="3" id="KW-0813">Transport</keyword>
<comment type="subcellular location">
    <subcellularLocation>
        <location evidence="1">Endomembrane system</location>
        <topology evidence="1">Multi-pass membrane protein</topology>
    </subcellularLocation>
    <subcellularLocation>
        <location evidence="8">Vacuole membrane</location>
        <topology evidence="8">Multi-pass membrane protein</topology>
    </subcellularLocation>
</comment>
<evidence type="ECO:0000256" key="2">
    <source>
        <dbReference type="ARBA" id="ARBA00007467"/>
    </source>
</evidence>
<dbReference type="SUPFAM" id="SSF103473">
    <property type="entry name" value="MFS general substrate transporter"/>
    <property type="match status" value="1"/>
</dbReference>
<keyword evidence="6 8" id="KW-1133">Transmembrane helix</keyword>
<feature type="transmembrane region" description="Helical" evidence="8">
    <location>
        <begin position="152"/>
        <end position="174"/>
    </location>
</feature>
<evidence type="ECO:0000313" key="11">
    <source>
        <dbReference type="Proteomes" id="UP000249723"/>
    </source>
</evidence>
<dbReference type="InterPro" id="IPR036259">
    <property type="entry name" value="MFS_trans_sf"/>
</dbReference>
<evidence type="ECO:0000313" key="10">
    <source>
        <dbReference type="EMBL" id="SCZ92260.1"/>
    </source>
</evidence>
<organism evidence="10 11">
    <name type="scientific">Microbotryum saponariae</name>
    <dbReference type="NCBI Taxonomy" id="289078"/>
    <lineage>
        <taxon>Eukaryota</taxon>
        <taxon>Fungi</taxon>
        <taxon>Dikarya</taxon>
        <taxon>Basidiomycota</taxon>
        <taxon>Pucciniomycotina</taxon>
        <taxon>Microbotryomycetes</taxon>
        <taxon>Microbotryales</taxon>
        <taxon>Microbotryaceae</taxon>
        <taxon>Microbotryum</taxon>
    </lineage>
</organism>
<name>A0A2X0MDN3_9BASI</name>
<feature type="transmembrane region" description="Helical" evidence="8">
    <location>
        <begin position="181"/>
        <end position="201"/>
    </location>
</feature>